<dbReference type="Gene3D" id="2.60.120.380">
    <property type="match status" value="1"/>
</dbReference>
<keyword evidence="1" id="KW-0732">Signal</keyword>
<comment type="caution">
    <text evidence="2">The sequence shown here is derived from an EMBL/GenBank/DDBJ whole genome shotgun (WGS) entry which is preliminary data.</text>
</comment>
<organism evidence="2 3">
    <name type="scientific">Rubritalea tangerina</name>
    <dbReference type="NCBI Taxonomy" id="430798"/>
    <lineage>
        <taxon>Bacteria</taxon>
        <taxon>Pseudomonadati</taxon>
        <taxon>Verrucomicrobiota</taxon>
        <taxon>Verrucomicrobiia</taxon>
        <taxon>Verrucomicrobiales</taxon>
        <taxon>Rubritaleaceae</taxon>
        <taxon>Rubritalea</taxon>
    </lineage>
</organism>
<feature type="signal peptide" evidence="1">
    <location>
        <begin position="1"/>
        <end position="21"/>
    </location>
</feature>
<protein>
    <submittedName>
        <fullName evidence="2">Uncharacterized protein</fullName>
    </submittedName>
</protein>
<dbReference type="EMBL" id="JBHUJB010000023">
    <property type="protein sequence ID" value="MFD2158436.1"/>
    <property type="molecule type" value="Genomic_DNA"/>
</dbReference>
<proteinExistence type="predicted"/>
<keyword evidence="3" id="KW-1185">Reference proteome</keyword>
<sequence length="252" mass="27761">MKWRVIYFSALALLVGGVVRAQEVESVKFPKTHQGVSLEGKIKGYAFKDYKVTAKKGQRLVVTLETKHLSTSFLVYGAGKIAGKDAALFNGTVNGNEYQGGVDADGVLTIRVLMMRNAARRDESASYEIGVELVDGKGEELPKAREMPIYFLAYSRGVDDGWSGMSRSPKRYDSLYSELTKGEFAKGYEAGYKRGIKVPQPTRAYKKGVMRGVEDGACGLSRTPSRHASMYEQSEAKDFAKGYEEGYNTGIK</sequence>
<evidence type="ECO:0000313" key="3">
    <source>
        <dbReference type="Proteomes" id="UP001597389"/>
    </source>
</evidence>
<evidence type="ECO:0000313" key="2">
    <source>
        <dbReference type="EMBL" id="MFD2158436.1"/>
    </source>
</evidence>
<name>A0ABW4Z9D4_9BACT</name>
<accession>A0ABW4Z9D4</accession>
<reference evidence="3" key="1">
    <citation type="journal article" date="2019" name="Int. J. Syst. Evol. Microbiol.">
        <title>The Global Catalogue of Microorganisms (GCM) 10K type strain sequencing project: providing services to taxonomists for standard genome sequencing and annotation.</title>
        <authorList>
            <consortium name="The Broad Institute Genomics Platform"/>
            <consortium name="The Broad Institute Genome Sequencing Center for Infectious Disease"/>
            <person name="Wu L."/>
            <person name="Ma J."/>
        </authorList>
    </citation>
    <scope>NUCLEOTIDE SEQUENCE [LARGE SCALE GENOMIC DNA]</scope>
    <source>
        <strain evidence="3">CCUG 57942</strain>
    </source>
</reference>
<feature type="chain" id="PRO_5046912574" evidence="1">
    <location>
        <begin position="22"/>
        <end position="252"/>
    </location>
</feature>
<evidence type="ECO:0000256" key="1">
    <source>
        <dbReference type="SAM" id="SignalP"/>
    </source>
</evidence>
<gene>
    <name evidence="2" type="ORF">ACFSW8_05960</name>
</gene>
<dbReference type="RefSeq" id="WP_377177702.1">
    <property type="nucleotide sequence ID" value="NZ_JBHUJB010000023.1"/>
</dbReference>
<dbReference type="Proteomes" id="UP001597389">
    <property type="component" value="Unassembled WGS sequence"/>
</dbReference>